<protein>
    <submittedName>
        <fullName evidence="2">Uncharacterized protein</fullName>
    </submittedName>
</protein>
<dbReference type="AlphaFoldDB" id="A0A8S9M0C2"/>
<proteinExistence type="predicted"/>
<feature type="region of interest" description="Disordered" evidence="1">
    <location>
        <begin position="465"/>
        <end position="486"/>
    </location>
</feature>
<dbReference type="PROSITE" id="PS00018">
    <property type="entry name" value="EF_HAND_1"/>
    <property type="match status" value="1"/>
</dbReference>
<comment type="caution">
    <text evidence="2">The sequence shown here is derived from an EMBL/GenBank/DDBJ whole genome shotgun (WGS) entry which is preliminary data.</text>
</comment>
<accession>A0A8S9M0C2</accession>
<dbReference type="InterPro" id="IPR018247">
    <property type="entry name" value="EF_Hand_1_Ca_BS"/>
</dbReference>
<gene>
    <name evidence="2" type="ORF">F2Q70_00013328</name>
</gene>
<evidence type="ECO:0000313" key="2">
    <source>
        <dbReference type="EMBL" id="KAF2612302.1"/>
    </source>
</evidence>
<reference evidence="2" key="1">
    <citation type="submission" date="2019-12" db="EMBL/GenBank/DDBJ databases">
        <title>Genome sequencing and annotation of Brassica cretica.</title>
        <authorList>
            <person name="Studholme D.J."/>
            <person name="Sarris P.F."/>
        </authorList>
    </citation>
    <scope>NUCLEOTIDE SEQUENCE</scope>
    <source>
        <strain evidence="2">PFS-102/07</strain>
        <tissue evidence="2">Leaf</tissue>
    </source>
</reference>
<feature type="region of interest" description="Disordered" evidence="1">
    <location>
        <begin position="206"/>
        <end position="228"/>
    </location>
</feature>
<feature type="compositionally biased region" description="Polar residues" evidence="1">
    <location>
        <begin position="471"/>
        <end position="486"/>
    </location>
</feature>
<sequence length="486" mass="56266">MTSRRINDPGIIATCHCGAEYETEYSASIETLTATSIDSAQQKLTDGAKEESVDINQGEWENDYYNPTMEAHNMHTKEYDEDYEEERAIEQRVILNEEDRLLHHSSWKYKSPSIDRNGSTSIDTQPHQPSHLRASTDIAYYQSTLTSTLPEMEITQLEELLNVQICDETDQKRAEAAWRRTHFSHPIDRAIPPSIDINPSTSIDINHTTSIDSHPKAKTTVSEKDKSDNQYLTPDEFGIFREDGYAKAIDGRTQHVSREDIADMQQRTITKHRQKVTKEFYETTGGIDKRFKHRSRHPIRPSIDVDVPTSVDRHPEFGRRAFDLFDTRKFYWEEKDEASRDDPNYICLPEHATSFTQIKLAPEIYTKDEINEMFYGICGEQEKNKEDFQMKLDGVYYPLNDSISWLTTCIALETTEERLDRRCDDIYFPMDLSISALSFRIEAIQVELVEIQSYNARRLEASASIDRRNNKSTNTHRQTSVDDATN</sequence>
<name>A0A8S9M0C2_BRACR</name>
<evidence type="ECO:0000256" key="1">
    <source>
        <dbReference type="SAM" id="MobiDB-lite"/>
    </source>
</evidence>
<organism evidence="2">
    <name type="scientific">Brassica cretica</name>
    <name type="common">Mustard</name>
    <dbReference type="NCBI Taxonomy" id="69181"/>
    <lineage>
        <taxon>Eukaryota</taxon>
        <taxon>Viridiplantae</taxon>
        <taxon>Streptophyta</taxon>
        <taxon>Embryophyta</taxon>
        <taxon>Tracheophyta</taxon>
        <taxon>Spermatophyta</taxon>
        <taxon>Magnoliopsida</taxon>
        <taxon>eudicotyledons</taxon>
        <taxon>Gunneridae</taxon>
        <taxon>Pentapetalae</taxon>
        <taxon>rosids</taxon>
        <taxon>malvids</taxon>
        <taxon>Brassicales</taxon>
        <taxon>Brassicaceae</taxon>
        <taxon>Brassiceae</taxon>
        <taxon>Brassica</taxon>
    </lineage>
</organism>
<dbReference type="EMBL" id="QGKY02000089">
    <property type="protein sequence ID" value="KAF2612302.1"/>
    <property type="molecule type" value="Genomic_DNA"/>
</dbReference>